<feature type="signal peptide" evidence="1">
    <location>
        <begin position="1"/>
        <end position="28"/>
    </location>
</feature>
<dbReference type="RefSeq" id="WP_066411175.1">
    <property type="nucleotide sequence ID" value="NZ_FKBS01000014.1"/>
</dbReference>
<name>A0A157NXW8_9BORD</name>
<dbReference type="Pfam" id="PF09961">
    <property type="entry name" value="DUF2195"/>
    <property type="match status" value="1"/>
</dbReference>
<sequence length="133" mass="13636">MAVERVMARVAAACLPALLALAPAASQAAGPVDVKNDLAQCVQVQPGLRSVERGLVLQQLTLEVGKSIGQCGCKSALASYRATVKLDGGTQSFTQSGVFPIMKSGTRVLPLASDPQVVGDRAMEVTLGCAPAD</sequence>
<evidence type="ECO:0000313" key="3">
    <source>
        <dbReference type="Proteomes" id="UP000077037"/>
    </source>
</evidence>
<dbReference type="InterPro" id="IPR018696">
    <property type="entry name" value="DUF2195"/>
</dbReference>
<proteinExistence type="predicted"/>
<dbReference type="Proteomes" id="UP000077037">
    <property type="component" value="Unassembled WGS sequence"/>
</dbReference>
<evidence type="ECO:0000256" key="1">
    <source>
        <dbReference type="SAM" id="SignalP"/>
    </source>
</evidence>
<gene>
    <name evidence="2" type="ORF">SAMEA1982600_02054</name>
</gene>
<reference evidence="2 3" key="1">
    <citation type="submission" date="2016-03" db="EMBL/GenBank/DDBJ databases">
        <authorList>
            <consortium name="Pathogen Informatics"/>
        </authorList>
    </citation>
    <scope>NUCLEOTIDE SEQUENCE [LARGE SCALE GENOMIC DNA]</scope>
    <source>
        <strain evidence="2 3">NCTC13364</strain>
    </source>
</reference>
<dbReference type="EMBL" id="FKBS01000014">
    <property type="protein sequence ID" value="SAI26088.1"/>
    <property type="molecule type" value="Genomic_DNA"/>
</dbReference>
<organism evidence="2 3">
    <name type="scientific">Bordetella ansorpii</name>
    <dbReference type="NCBI Taxonomy" id="288768"/>
    <lineage>
        <taxon>Bacteria</taxon>
        <taxon>Pseudomonadati</taxon>
        <taxon>Pseudomonadota</taxon>
        <taxon>Betaproteobacteria</taxon>
        <taxon>Burkholderiales</taxon>
        <taxon>Alcaligenaceae</taxon>
        <taxon>Bordetella</taxon>
    </lineage>
</organism>
<accession>A0A157NXW8</accession>
<feature type="chain" id="PRO_5007614672" evidence="1">
    <location>
        <begin position="29"/>
        <end position="133"/>
    </location>
</feature>
<protein>
    <submittedName>
        <fullName evidence="2">Uncharacterized protein conserved in bacteria</fullName>
    </submittedName>
</protein>
<keyword evidence="1" id="KW-0732">Signal</keyword>
<dbReference type="AlphaFoldDB" id="A0A157NXW8"/>
<dbReference type="OrthoDB" id="7064840at2"/>
<evidence type="ECO:0000313" key="2">
    <source>
        <dbReference type="EMBL" id="SAI26088.1"/>
    </source>
</evidence>